<keyword evidence="5 6" id="KW-0472">Membrane</keyword>
<feature type="transmembrane region" description="Helical" evidence="6">
    <location>
        <begin position="256"/>
        <end position="276"/>
    </location>
</feature>
<dbReference type="Pfam" id="PF02653">
    <property type="entry name" value="BPD_transp_2"/>
    <property type="match status" value="1"/>
</dbReference>
<dbReference type="KEGG" id="erl:AOC36_11105"/>
<accession>A0A109UHS3</accession>
<feature type="transmembrane region" description="Helical" evidence="6">
    <location>
        <begin position="74"/>
        <end position="99"/>
    </location>
</feature>
<evidence type="ECO:0008006" key="9">
    <source>
        <dbReference type="Google" id="ProtNLM"/>
    </source>
</evidence>
<gene>
    <name evidence="7" type="ORF">AOC36_11105</name>
</gene>
<evidence type="ECO:0000256" key="2">
    <source>
        <dbReference type="ARBA" id="ARBA00022475"/>
    </source>
</evidence>
<feature type="transmembrane region" description="Helical" evidence="6">
    <location>
        <begin position="111"/>
        <end position="133"/>
    </location>
</feature>
<name>A0A109UHS3_9FIRM</name>
<dbReference type="Proteomes" id="UP000063781">
    <property type="component" value="Chromosome"/>
</dbReference>
<keyword evidence="3 6" id="KW-0812">Transmembrane</keyword>
<keyword evidence="8" id="KW-1185">Reference proteome</keyword>
<feature type="transmembrane region" description="Helical" evidence="6">
    <location>
        <begin position="199"/>
        <end position="223"/>
    </location>
</feature>
<feature type="transmembrane region" description="Helical" evidence="6">
    <location>
        <begin position="153"/>
        <end position="172"/>
    </location>
</feature>
<dbReference type="GO" id="GO:0005886">
    <property type="term" value="C:plasma membrane"/>
    <property type="evidence" value="ECO:0007669"/>
    <property type="project" value="UniProtKB-SubCell"/>
</dbReference>
<comment type="subcellular location">
    <subcellularLocation>
        <location evidence="1">Cell membrane</location>
        <topology evidence="1">Multi-pass membrane protein</topology>
    </subcellularLocation>
</comment>
<keyword evidence="2" id="KW-1003">Cell membrane</keyword>
<dbReference type="AlphaFoldDB" id="A0A109UHS3"/>
<keyword evidence="4 6" id="KW-1133">Transmembrane helix</keyword>
<proteinExistence type="predicted"/>
<dbReference type="STRING" id="1514105.AOC36_11105"/>
<dbReference type="EMBL" id="CP013213">
    <property type="protein sequence ID" value="AMC94678.1"/>
    <property type="molecule type" value="Genomic_DNA"/>
</dbReference>
<evidence type="ECO:0000256" key="4">
    <source>
        <dbReference type="ARBA" id="ARBA00022989"/>
    </source>
</evidence>
<dbReference type="GO" id="GO:0022857">
    <property type="term" value="F:transmembrane transporter activity"/>
    <property type="evidence" value="ECO:0007669"/>
    <property type="project" value="InterPro"/>
</dbReference>
<feature type="transmembrane region" description="Helical" evidence="6">
    <location>
        <begin position="229"/>
        <end position="249"/>
    </location>
</feature>
<evidence type="ECO:0000313" key="8">
    <source>
        <dbReference type="Proteomes" id="UP000063781"/>
    </source>
</evidence>
<evidence type="ECO:0000256" key="5">
    <source>
        <dbReference type="ARBA" id="ARBA00023136"/>
    </source>
</evidence>
<evidence type="ECO:0000313" key="7">
    <source>
        <dbReference type="EMBL" id="AMC94678.1"/>
    </source>
</evidence>
<feature type="transmembrane region" description="Helical" evidence="6">
    <location>
        <begin position="282"/>
        <end position="299"/>
    </location>
</feature>
<dbReference type="InterPro" id="IPR001851">
    <property type="entry name" value="ABC_transp_permease"/>
</dbReference>
<dbReference type="PANTHER" id="PTHR32196">
    <property type="entry name" value="ABC TRANSPORTER PERMEASE PROTEIN YPHD-RELATED-RELATED"/>
    <property type="match status" value="1"/>
</dbReference>
<reference evidence="7 8" key="1">
    <citation type="submission" date="2015-10" db="EMBL/GenBank/DDBJ databases">
        <title>Erysipelothrix larvae sp. LV19 isolated from the larval gut of the rhinoceros beetle, Trypoxylus dichotomus.</title>
        <authorList>
            <person name="Lim S."/>
            <person name="Kim B.-C."/>
        </authorList>
    </citation>
    <scope>NUCLEOTIDE SEQUENCE [LARGE SCALE GENOMIC DNA]</scope>
    <source>
        <strain evidence="7 8">LV19</strain>
    </source>
</reference>
<sequence>MNFAPIFGLIALSMMFFVIGSLRNINVLFGLKAILNQSVVVAIVATGAIFIYSLGSFDISLGASVTVSALLGAITFNATNSILLMFLVCILVAVSIALFNSVLASIFNLPVFVTTIAMLSVLNAIVLLLISVNGTGSTVSISASSVQNLNTEWFKIATLMVFAGLCTFLFNFTRLGRMQKFIGGNPICARLTGISSKKISIISFALSGLGVGIGAFLLIVYAPTLTRNSASSVGMDVIIAIVFGGMPISGGARSKIYSAIVGSFSMTFLSQIMVMFNMNSGINQIVKAIIFILVVYLATSNQRRKILPR</sequence>
<evidence type="ECO:0000256" key="6">
    <source>
        <dbReference type="SAM" id="Phobius"/>
    </source>
</evidence>
<evidence type="ECO:0000256" key="1">
    <source>
        <dbReference type="ARBA" id="ARBA00004651"/>
    </source>
</evidence>
<feature type="transmembrane region" description="Helical" evidence="6">
    <location>
        <begin position="6"/>
        <end position="22"/>
    </location>
</feature>
<organism evidence="7 8">
    <name type="scientific">Erysipelothrix larvae</name>
    <dbReference type="NCBI Taxonomy" id="1514105"/>
    <lineage>
        <taxon>Bacteria</taxon>
        <taxon>Bacillati</taxon>
        <taxon>Bacillota</taxon>
        <taxon>Erysipelotrichia</taxon>
        <taxon>Erysipelotrichales</taxon>
        <taxon>Erysipelotrichaceae</taxon>
        <taxon>Erysipelothrix</taxon>
    </lineage>
</organism>
<protein>
    <recommendedName>
        <fullName evidence="9">Inner-membrane translocator</fullName>
    </recommendedName>
</protein>
<feature type="transmembrane region" description="Helical" evidence="6">
    <location>
        <begin position="34"/>
        <end position="54"/>
    </location>
</feature>
<evidence type="ECO:0000256" key="3">
    <source>
        <dbReference type="ARBA" id="ARBA00022692"/>
    </source>
</evidence>